<dbReference type="RefSeq" id="WP_146934888.1">
    <property type="nucleotide sequence ID" value="NZ_BJXW01000004.1"/>
</dbReference>
<dbReference type="InterPro" id="IPR025557">
    <property type="entry name" value="DUF4282"/>
</dbReference>
<accession>A0A511UTX6</accession>
<keyword evidence="3" id="KW-1185">Reference proteome</keyword>
<comment type="caution">
    <text evidence="2">The sequence shown here is derived from an EMBL/GenBank/DDBJ whole genome shotgun (WGS) entry which is preliminary data.</text>
</comment>
<evidence type="ECO:0000313" key="3">
    <source>
        <dbReference type="Proteomes" id="UP000321491"/>
    </source>
</evidence>
<proteinExistence type="predicted"/>
<organism evidence="2 3">
    <name type="scientific">Cerasibacillus quisquiliarum</name>
    <dbReference type="NCBI Taxonomy" id="227865"/>
    <lineage>
        <taxon>Bacteria</taxon>
        <taxon>Bacillati</taxon>
        <taxon>Bacillota</taxon>
        <taxon>Bacilli</taxon>
        <taxon>Bacillales</taxon>
        <taxon>Bacillaceae</taxon>
        <taxon>Cerasibacillus</taxon>
    </lineage>
</organism>
<keyword evidence="1" id="KW-1133">Transmembrane helix</keyword>
<sequence length="95" mass="10730">MDRFFSFDKMITPTIIKILFWIGLVFVGLTGLALIISGLNTYAGGFITLSGIGFLVVGPIFVKVYCELLIVMFKMHEALVEIRDELRQSKQQRIS</sequence>
<keyword evidence="1" id="KW-0472">Membrane</keyword>
<dbReference type="OrthoDB" id="280522at2"/>
<keyword evidence="1" id="KW-0812">Transmembrane</keyword>
<gene>
    <name evidence="2" type="ORF">CQU01_02930</name>
</gene>
<feature type="transmembrane region" description="Helical" evidence="1">
    <location>
        <begin position="42"/>
        <end position="66"/>
    </location>
</feature>
<dbReference type="Proteomes" id="UP000321491">
    <property type="component" value="Unassembled WGS sequence"/>
</dbReference>
<protein>
    <recommendedName>
        <fullName evidence="4">DUF4282 domain-containing protein</fullName>
    </recommendedName>
</protein>
<reference evidence="2 3" key="1">
    <citation type="submission" date="2019-07" db="EMBL/GenBank/DDBJ databases">
        <title>Whole genome shotgun sequence of Cerasibacillus quisquiliarum NBRC 102429.</title>
        <authorList>
            <person name="Hosoyama A."/>
            <person name="Uohara A."/>
            <person name="Ohji S."/>
            <person name="Ichikawa N."/>
        </authorList>
    </citation>
    <scope>NUCLEOTIDE SEQUENCE [LARGE SCALE GENOMIC DNA]</scope>
    <source>
        <strain evidence="2 3">NBRC 102429</strain>
    </source>
</reference>
<evidence type="ECO:0000256" key="1">
    <source>
        <dbReference type="SAM" id="Phobius"/>
    </source>
</evidence>
<dbReference type="EMBL" id="BJXW01000004">
    <property type="protein sequence ID" value="GEN30055.1"/>
    <property type="molecule type" value="Genomic_DNA"/>
</dbReference>
<dbReference type="AlphaFoldDB" id="A0A511UTX6"/>
<feature type="transmembrane region" description="Helical" evidence="1">
    <location>
        <begin position="18"/>
        <end position="36"/>
    </location>
</feature>
<dbReference type="Pfam" id="PF14110">
    <property type="entry name" value="DUF4282"/>
    <property type="match status" value="1"/>
</dbReference>
<name>A0A511UTX6_9BACI</name>
<evidence type="ECO:0000313" key="2">
    <source>
        <dbReference type="EMBL" id="GEN30055.1"/>
    </source>
</evidence>
<evidence type="ECO:0008006" key="4">
    <source>
        <dbReference type="Google" id="ProtNLM"/>
    </source>
</evidence>